<dbReference type="Proteomes" id="UP001054902">
    <property type="component" value="Unassembled WGS sequence"/>
</dbReference>
<dbReference type="AlphaFoldDB" id="A0AAD3CT14"/>
<comment type="caution">
    <text evidence="6">The sequence shown here is derived from an EMBL/GenBank/DDBJ whole genome shotgun (WGS) entry which is preliminary data.</text>
</comment>
<gene>
    <name evidence="6" type="ORF">CTEN210_08023</name>
</gene>
<sequence length="698" mass="80889">MKKVFFLPVAFCTFAYKLSRYYIAIVAIIASVFLKHVLLRCGNIDAGFYFLALAMPGVFMWRQKSLRKHDAKRIKRQKEVNSYYDNNKRFTPNKIKPLIYESGTWKVKEDDRVIRFRGVNLPAKLPLKLDPISFVDKPFPLKEAPEHFERLSNFGFNLVRLTVTWEAVMHQGPGFIDEAYLTYLQDLVDVAHNYGIYIIVDPHQDVWSRFTGGDGAPLWTLNVCGFNTNDKYLFHRSGCAVLYDQEAEEKPRMQWPTNYFKLITGTMFTIFFAGDTYAPDQKVEHTDQSLQAFLQHHYIDYLRHVAIALKDKDNVIGFGSMNEPNAGFVGQESLHESLAPAPFGVLMSTWQSMKLGAGKSFQAPFFHLPFIFKSYLRLNKEKEMVWKSKEHDIWLKANVYEETKEGDLILKKPNHFSLYGDTFEEKYMAPFYKKLSNVLREVDSRFVLFAEPHLDGDNPFPIMPRGMDTSVYAFAPHFYDFLMLVSKRYFDFFCIDVETTLPVLSKWMVHKCFKKTMKHVKEAGRGCHVLIGEIGIPFDMGEDTNYESAMNRVLGPVEENDMDYTLWCYCSDNNNETGDNWNGENLSIRSSGHNRAIMSVVRPYPVSMPANIQVDQQKFDPFTPNYHLVLSANENEEREDNNIFLIQIFVPMCHFKGGSIQDVTVSNGSVKYNEDKQLLDWNVFLQTKKSEKLELHIK</sequence>
<keyword evidence="4" id="KW-0472">Membrane</keyword>
<comment type="similarity">
    <text evidence="1">Belongs to the glycosyl hydrolase 5 (cellulase A) family.</text>
</comment>
<dbReference type="InterPro" id="IPR018087">
    <property type="entry name" value="Glyco_hydro_5_CS"/>
</dbReference>
<name>A0AAD3CT14_9STRA</name>
<keyword evidence="4" id="KW-0812">Transmembrane</keyword>
<dbReference type="InterPro" id="IPR017853">
    <property type="entry name" value="GH"/>
</dbReference>
<keyword evidence="4" id="KW-1133">Transmembrane helix</keyword>
<feature type="domain" description="Glycoside hydrolase family 5" evidence="5">
    <location>
        <begin position="148"/>
        <end position="326"/>
    </location>
</feature>
<dbReference type="PANTHER" id="PTHR31308:SF5">
    <property type="entry name" value="ERGOSTERYL-BETA-GLUCOSIDASE"/>
    <property type="match status" value="1"/>
</dbReference>
<accession>A0AAD3CT14</accession>
<evidence type="ECO:0000313" key="6">
    <source>
        <dbReference type="EMBL" id="GFH51547.1"/>
    </source>
</evidence>
<reference evidence="6 7" key="1">
    <citation type="journal article" date="2021" name="Sci. Rep.">
        <title>The genome of the diatom Chaetoceros tenuissimus carries an ancient integrated fragment of an extant virus.</title>
        <authorList>
            <person name="Hongo Y."/>
            <person name="Kimura K."/>
            <person name="Takaki Y."/>
            <person name="Yoshida Y."/>
            <person name="Baba S."/>
            <person name="Kobayashi G."/>
            <person name="Nagasaki K."/>
            <person name="Hano T."/>
            <person name="Tomaru Y."/>
        </authorList>
    </citation>
    <scope>NUCLEOTIDE SEQUENCE [LARGE SCALE GENOMIC DNA]</scope>
    <source>
        <strain evidence="6 7">NIES-3715</strain>
    </source>
</reference>
<dbReference type="Pfam" id="PF00150">
    <property type="entry name" value="Cellulase"/>
    <property type="match status" value="1"/>
</dbReference>
<dbReference type="GO" id="GO:0000272">
    <property type="term" value="P:polysaccharide catabolic process"/>
    <property type="evidence" value="ECO:0007669"/>
    <property type="project" value="InterPro"/>
</dbReference>
<protein>
    <recommendedName>
        <fullName evidence="5">Glycoside hydrolase family 5 domain-containing protein</fullName>
    </recommendedName>
</protein>
<dbReference type="PANTHER" id="PTHR31308">
    <property type="match status" value="1"/>
</dbReference>
<evidence type="ECO:0000256" key="4">
    <source>
        <dbReference type="SAM" id="Phobius"/>
    </source>
</evidence>
<dbReference type="Gene3D" id="3.20.20.80">
    <property type="entry name" value="Glycosidases"/>
    <property type="match status" value="2"/>
</dbReference>
<feature type="transmembrane region" description="Helical" evidence="4">
    <location>
        <begin position="21"/>
        <end position="38"/>
    </location>
</feature>
<evidence type="ECO:0000313" key="7">
    <source>
        <dbReference type="Proteomes" id="UP001054902"/>
    </source>
</evidence>
<evidence type="ECO:0000256" key="1">
    <source>
        <dbReference type="ARBA" id="ARBA00005641"/>
    </source>
</evidence>
<keyword evidence="3" id="KW-0326">Glycosidase</keyword>
<dbReference type="SUPFAM" id="SSF51445">
    <property type="entry name" value="(Trans)glycosidases"/>
    <property type="match status" value="1"/>
</dbReference>
<dbReference type="GO" id="GO:0004553">
    <property type="term" value="F:hydrolase activity, hydrolyzing O-glycosyl compounds"/>
    <property type="evidence" value="ECO:0007669"/>
    <property type="project" value="InterPro"/>
</dbReference>
<organism evidence="6 7">
    <name type="scientific">Chaetoceros tenuissimus</name>
    <dbReference type="NCBI Taxonomy" id="426638"/>
    <lineage>
        <taxon>Eukaryota</taxon>
        <taxon>Sar</taxon>
        <taxon>Stramenopiles</taxon>
        <taxon>Ochrophyta</taxon>
        <taxon>Bacillariophyta</taxon>
        <taxon>Coscinodiscophyceae</taxon>
        <taxon>Chaetocerotophycidae</taxon>
        <taxon>Chaetocerotales</taxon>
        <taxon>Chaetocerotaceae</taxon>
        <taxon>Chaetoceros</taxon>
    </lineage>
</organism>
<feature type="transmembrane region" description="Helical" evidence="4">
    <location>
        <begin position="44"/>
        <end position="61"/>
    </location>
</feature>
<dbReference type="EMBL" id="BLLK01000045">
    <property type="protein sequence ID" value="GFH51547.1"/>
    <property type="molecule type" value="Genomic_DNA"/>
</dbReference>
<keyword evidence="2" id="KW-0378">Hydrolase</keyword>
<keyword evidence="7" id="KW-1185">Reference proteome</keyword>
<proteinExistence type="inferred from homology"/>
<evidence type="ECO:0000259" key="5">
    <source>
        <dbReference type="Pfam" id="PF00150"/>
    </source>
</evidence>
<dbReference type="InterPro" id="IPR001547">
    <property type="entry name" value="Glyco_hydro_5"/>
</dbReference>
<evidence type="ECO:0000256" key="3">
    <source>
        <dbReference type="ARBA" id="ARBA00023295"/>
    </source>
</evidence>
<evidence type="ECO:0000256" key="2">
    <source>
        <dbReference type="ARBA" id="ARBA00022801"/>
    </source>
</evidence>
<dbReference type="PROSITE" id="PS00659">
    <property type="entry name" value="GLYCOSYL_HYDROL_F5"/>
    <property type="match status" value="1"/>
</dbReference>
<dbReference type="InterPro" id="IPR052066">
    <property type="entry name" value="Glycosphingolipid_Hydrolases"/>
</dbReference>
<dbReference type="CDD" id="cd00551">
    <property type="entry name" value="AmyAc_family"/>
    <property type="match status" value="1"/>
</dbReference>